<dbReference type="Proteomes" id="UP000008898">
    <property type="component" value="Chromosome"/>
</dbReference>
<dbReference type="AlphaFoldDB" id="G0L3S0"/>
<evidence type="ECO:0000313" key="2">
    <source>
        <dbReference type="EMBL" id="CAZ95424.1"/>
    </source>
</evidence>
<sequence>MAMKNLFLLLTTVLVLGTPSVSAQNDAAEPTKMEEVMESHDRVMDKMPMVSKLISKLQTKANASYEKMKYENAIADLKNANKSMMTWMENFGKRFTADEMFKGKKLSAQKKKWLLEEEKKVALLDEEIDLSIAQAKTTLGIE</sequence>
<reference evidence="2 3" key="2">
    <citation type="journal article" date="2012" name="Environ. Microbiol.">
        <title>Characterization of the first alginolytic operons in a marine bacterium: from their emergence in marine Flavobacteriia to their independent transfers to marine Proteobacteria and human gut Bacteroides.</title>
        <authorList>
            <person name="Thomas F."/>
            <person name="Barbeyron T."/>
            <person name="Tonon T."/>
            <person name="Genicot S."/>
            <person name="Czjzek M."/>
            <person name="Michel G."/>
        </authorList>
    </citation>
    <scope>NUCLEOTIDE SEQUENCE [LARGE SCALE GENOMIC DNA]</scope>
    <source>
        <strain evidence="3">DSM 12802 / CCUG 47099 / CIP 106680 / NCIMB 13871 / Dsij</strain>
    </source>
</reference>
<keyword evidence="3" id="KW-1185">Reference proteome</keyword>
<protein>
    <submittedName>
        <fullName evidence="2">Conserved hypothetical periplasmic protein</fullName>
    </submittedName>
</protein>
<name>G0L3S0_ZOBGA</name>
<accession>G0L3S0</accession>
<gene>
    <name evidence="2" type="ordered locus">zobellia_1368</name>
</gene>
<reference evidence="3" key="1">
    <citation type="submission" date="2009-07" db="EMBL/GenBank/DDBJ databases">
        <title>Complete genome sequence of Zobellia galactanivorans Dsij.</title>
        <authorList>
            <consortium name="Genoscope - CEA"/>
        </authorList>
    </citation>
    <scope>NUCLEOTIDE SEQUENCE [LARGE SCALE GENOMIC DNA]</scope>
    <source>
        <strain evidence="3">DSM 12802 / CCUG 47099 / CIP 106680 / NCIMB 13871 / Dsij</strain>
    </source>
</reference>
<keyword evidence="1" id="KW-0732">Signal</keyword>
<dbReference type="HOGENOM" id="CLU_138484_2_0_10"/>
<feature type="signal peptide" evidence="1">
    <location>
        <begin position="1"/>
        <end position="23"/>
    </location>
</feature>
<evidence type="ECO:0000256" key="1">
    <source>
        <dbReference type="SAM" id="SignalP"/>
    </source>
</evidence>
<proteinExistence type="predicted"/>
<dbReference type="KEGG" id="zga:ZOBELLIA_1368"/>
<evidence type="ECO:0000313" key="3">
    <source>
        <dbReference type="Proteomes" id="UP000008898"/>
    </source>
</evidence>
<dbReference type="EMBL" id="FP476056">
    <property type="protein sequence ID" value="CAZ95424.1"/>
    <property type="molecule type" value="Genomic_DNA"/>
</dbReference>
<organism evidence="2 3">
    <name type="scientific">Zobellia galactanivorans (strain DSM 12802 / CCUG 47099 / CIP 106680 / NCIMB 13871 / Dsij)</name>
    <dbReference type="NCBI Taxonomy" id="63186"/>
    <lineage>
        <taxon>Bacteria</taxon>
        <taxon>Pseudomonadati</taxon>
        <taxon>Bacteroidota</taxon>
        <taxon>Flavobacteriia</taxon>
        <taxon>Flavobacteriales</taxon>
        <taxon>Flavobacteriaceae</taxon>
        <taxon>Zobellia</taxon>
    </lineage>
</organism>
<feature type="chain" id="PRO_5003402219" evidence="1">
    <location>
        <begin position="24"/>
        <end position="142"/>
    </location>
</feature>